<keyword evidence="3" id="KW-1185">Reference proteome</keyword>
<protein>
    <submittedName>
        <fullName evidence="2">Uncharacterized protein</fullName>
    </submittedName>
</protein>
<feature type="region of interest" description="Disordered" evidence="1">
    <location>
        <begin position="178"/>
        <end position="198"/>
    </location>
</feature>
<accession>A0A0M8MYQ9</accession>
<evidence type="ECO:0000313" key="3">
    <source>
        <dbReference type="Proteomes" id="UP000053831"/>
    </source>
</evidence>
<dbReference type="OrthoDB" id="4866962at2759"/>
<name>A0A0M8MYQ9_ESCWE</name>
<dbReference type="AlphaFoldDB" id="A0A0M8MYQ9"/>
<evidence type="ECO:0000256" key="1">
    <source>
        <dbReference type="SAM" id="MobiDB-lite"/>
    </source>
</evidence>
<reference evidence="2 3" key="1">
    <citation type="submission" date="2015-07" db="EMBL/GenBank/DDBJ databases">
        <title>The genome of the fungus Escovopsis weberi, a specialized disease agent of ant agriculture.</title>
        <authorList>
            <person name="de Man T.J."/>
            <person name="Stajich J.E."/>
            <person name="Kubicek C.P."/>
            <person name="Chenthamara K."/>
            <person name="Atanasova L."/>
            <person name="Druzhinina I.S."/>
            <person name="Birnbaum S."/>
            <person name="Barribeau S.M."/>
            <person name="Teiling C."/>
            <person name="Suen G."/>
            <person name="Currie C."/>
            <person name="Gerardo N.M."/>
        </authorList>
    </citation>
    <scope>NUCLEOTIDE SEQUENCE [LARGE SCALE GENOMIC DNA]</scope>
</reference>
<feature type="compositionally biased region" description="Low complexity" evidence="1">
    <location>
        <begin position="178"/>
        <end position="192"/>
    </location>
</feature>
<dbReference type="EMBL" id="LGSR01000006">
    <property type="protein sequence ID" value="KOS22006.1"/>
    <property type="molecule type" value="Genomic_DNA"/>
</dbReference>
<gene>
    <name evidence="2" type="ORF">ESCO_002320</name>
</gene>
<organism evidence="2 3">
    <name type="scientific">Escovopsis weberi</name>
    <dbReference type="NCBI Taxonomy" id="150374"/>
    <lineage>
        <taxon>Eukaryota</taxon>
        <taxon>Fungi</taxon>
        <taxon>Dikarya</taxon>
        <taxon>Ascomycota</taxon>
        <taxon>Pezizomycotina</taxon>
        <taxon>Sordariomycetes</taxon>
        <taxon>Hypocreomycetidae</taxon>
        <taxon>Hypocreales</taxon>
        <taxon>Hypocreaceae</taxon>
        <taxon>Escovopsis</taxon>
    </lineage>
</organism>
<dbReference type="Proteomes" id="UP000053831">
    <property type="component" value="Unassembled WGS sequence"/>
</dbReference>
<proteinExistence type="predicted"/>
<evidence type="ECO:0000313" key="2">
    <source>
        <dbReference type="EMBL" id="KOS22006.1"/>
    </source>
</evidence>
<comment type="caution">
    <text evidence="2">The sequence shown here is derived from an EMBL/GenBank/DDBJ whole genome shotgun (WGS) entry which is preliminary data.</text>
</comment>
<feature type="region of interest" description="Disordered" evidence="1">
    <location>
        <begin position="38"/>
        <end position="69"/>
    </location>
</feature>
<sequence>MMDKFEASFIVLFAIVITSLTVFLSAFFLTQLGSAREHPNTMASSSQREPSAGGGGGGAAPSPDGPERRNVLGKLKLKDLFRRNRQRAQDEEGDAVVHPPVFCVEDLEVPPPTYQRARCDTPSSLEMSTLREQLGTLKEMRVAAFEPFEKTLHKAEIVNLHLWIKQLEGLVQKKAVRAAAAAPPADSQTAASLPDTRP</sequence>